<sequence>MFTASAITDVNPSTANQTLSIQQISEFWRDFLTISSGSSILKELIPKYQNVKLTNNILYAQYRGFPSRFHAEVFYNMANERLDCENMSDFISAYFSLSEKPQELKELYNRIVKRNIKQLATFVDSETPKIMKRKLLQASPEHFKRIPYILIHGRYLPQQAAFLLYHWLEFIEQSLENREKDIMNRDENEWIPLISARLTLIQRLKKAIVWYTHGETDKIENYINRKNNSDVKPSLRGSCMPDRFKPLIALPKINFLVVNKILSDADLQPISIENMNTISEYYNLLDTLENLCGVGEQCVLKYILRNRKNSPPTKTAVYFNLLSHEERKNKLHKSLWHFRKYNKCLAIVGKLRGRLETCFDPFVTGQAARVDKSGMMTLNFKTHHYYFNENSVESILKGIDIPSLIFSCVAVSLFSVRKQFTLRSQMQGSLDPFLSYILNICKSRAGDTQWDLIASIHPLEDVMCNLNKEEAQHVLTQVISYQIPLAKFMKAQWEKGVKDCVQSNMKVPRSGSSSVNSTGWNVVVGAYCNSLRFIRALSRSLDTKPPLLIKSMRLTAADQMYWAKLYGLPLCSDLLVFQALTSIGITPWDIILNQVESVSAEQIIKICEKHKVDPSGWLGIRESKHRYTDKSSTAYQDQICGVCVPSIQYVQMILKTLGAFGYKSKN</sequence>
<evidence type="ECO:0000313" key="2">
    <source>
        <dbReference type="Proteomes" id="UP000816034"/>
    </source>
</evidence>
<accession>A0AA88GKL6</accession>
<organism evidence="1 2">
    <name type="scientific">Naegleria lovaniensis</name>
    <name type="common">Amoeba</name>
    <dbReference type="NCBI Taxonomy" id="51637"/>
    <lineage>
        <taxon>Eukaryota</taxon>
        <taxon>Discoba</taxon>
        <taxon>Heterolobosea</taxon>
        <taxon>Tetramitia</taxon>
        <taxon>Eutetramitia</taxon>
        <taxon>Vahlkampfiidae</taxon>
        <taxon>Naegleria</taxon>
    </lineage>
</organism>
<dbReference type="EMBL" id="PYSW02000025">
    <property type="protein sequence ID" value="KAG2381925.1"/>
    <property type="molecule type" value="Genomic_DNA"/>
</dbReference>
<dbReference type="Proteomes" id="UP000816034">
    <property type="component" value="Unassembled WGS sequence"/>
</dbReference>
<evidence type="ECO:0000313" key="1">
    <source>
        <dbReference type="EMBL" id="KAG2381925.1"/>
    </source>
</evidence>
<protein>
    <submittedName>
        <fullName evidence="1">Uncharacterized protein</fullName>
    </submittedName>
</protein>
<name>A0AA88GKL6_NAELO</name>
<reference evidence="1 2" key="1">
    <citation type="journal article" date="2018" name="BMC Genomics">
        <title>The genome of Naegleria lovaniensis, the basis for a comparative approach to unravel pathogenicity factors of the human pathogenic amoeba N. fowleri.</title>
        <authorList>
            <person name="Liechti N."/>
            <person name="Schurch N."/>
            <person name="Bruggmann R."/>
            <person name="Wittwer M."/>
        </authorList>
    </citation>
    <scope>NUCLEOTIDE SEQUENCE [LARGE SCALE GENOMIC DNA]</scope>
    <source>
        <strain evidence="1 2">ATCC 30569</strain>
    </source>
</reference>
<comment type="caution">
    <text evidence="1">The sequence shown here is derived from an EMBL/GenBank/DDBJ whole genome shotgun (WGS) entry which is preliminary data.</text>
</comment>
<gene>
    <name evidence="1" type="ORF">C9374_005717</name>
</gene>
<keyword evidence="2" id="KW-1185">Reference proteome</keyword>
<proteinExistence type="predicted"/>
<dbReference type="AlphaFoldDB" id="A0AA88GKL6"/>
<dbReference type="RefSeq" id="XP_044547604.1">
    <property type="nucleotide sequence ID" value="XM_044695498.1"/>
</dbReference>
<dbReference type="GeneID" id="68098172"/>